<dbReference type="Proteomes" id="UP000317550">
    <property type="component" value="Chromosome"/>
</dbReference>
<evidence type="ECO:0000313" key="2">
    <source>
        <dbReference type="Proteomes" id="UP000317550"/>
    </source>
</evidence>
<organism evidence="1 2">
    <name type="scientific">Chitinimonas arctica</name>
    <dbReference type="NCBI Taxonomy" id="2594795"/>
    <lineage>
        <taxon>Bacteria</taxon>
        <taxon>Pseudomonadati</taxon>
        <taxon>Pseudomonadota</taxon>
        <taxon>Betaproteobacteria</taxon>
        <taxon>Neisseriales</taxon>
        <taxon>Chitinibacteraceae</taxon>
        <taxon>Chitinimonas</taxon>
    </lineage>
</organism>
<dbReference type="Pfam" id="PF09684">
    <property type="entry name" value="Tail_P2_I"/>
    <property type="match status" value="1"/>
</dbReference>
<dbReference type="EMBL" id="CP041730">
    <property type="protein sequence ID" value="QDQ29139.1"/>
    <property type="molecule type" value="Genomic_DNA"/>
</dbReference>
<protein>
    <submittedName>
        <fullName evidence="1">Phage tail protein I</fullName>
    </submittedName>
</protein>
<dbReference type="InterPro" id="IPR006521">
    <property type="entry name" value="Tail_protein_I"/>
</dbReference>
<dbReference type="NCBIfam" id="TIGR01634">
    <property type="entry name" value="tail_P2_I"/>
    <property type="match status" value="1"/>
</dbReference>
<proteinExistence type="predicted"/>
<reference evidence="2" key="1">
    <citation type="submission" date="2019-07" db="EMBL/GenBank/DDBJ databases">
        <title>Chitinimonas sp. nov., isolated from Ny-Alesund, arctica soil.</title>
        <authorList>
            <person name="Xu Q."/>
            <person name="Peng F."/>
        </authorList>
    </citation>
    <scope>NUCLEOTIDE SEQUENCE [LARGE SCALE GENOMIC DNA]</scope>
    <source>
        <strain evidence="2">R3-44</strain>
    </source>
</reference>
<dbReference type="AlphaFoldDB" id="A0A516SLX1"/>
<dbReference type="OrthoDB" id="370073at2"/>
<accession>A0A516SLX1</accession>
<evidence type="ECO:0000313" key="1">
    <source>
        <dbReference type="EMBL" id="QDQ29139.1"/>
    </source>
</evidence>
<keyword evidence="2" id="KW-1185">Reference proteome</keyword>
<gene>
    <name evidence="1" type="ORF">FNU76_23850</name>
</gene>
<sequence>MARASPWRSSTVTNARLLPPNATPLERAVADSTATPLEPSALRTLWSADHCPAPLLPYLAWAMSVDGWAFAQTDAQRRQLVRESLALHRRKGTPWAVKRALDIIGFDNPRLDEHPAGAHWAEFDLAVVVEDRPLDDAAVADALRMVALFKAERSHLRRFQAIQRVRGPLYVATASCLGETIRVMPYQPRDLQLPRLPFTVGAAITLVEVVHIRPRTRSYDGTAHYNGTHAFG</sequence>
<dbReference type="KEGG" id="cari:FNU76_23850"/>
<name>A0A516SLX1_9NEIS</name>